<organism evidence="7 8">
    <name type="scientific">Friedmanniomyces endolithicus</name>
    <dbReference type="NCBI Taxonomy" id="329885"/>
    <lineage>
        <taxon>Eukaryota</taxon>
        <taxon>Fungi</taxon>
        <taxon>Dikarya</taxon>
        <taxon>Ascomycota</taxon>
        <taxon>Pezizomycotina</taxon>
        <taxon>Dothideomycetes</taxon>
        <taxon>Dothideomycetidae</taxon>
        <taxon>Mycosphaerellales</taxon>
        <taxon>Teratosphaeriaceae</taxon>
        <taxon>Friedmanniomyces</taxon>
    </lineage>
</organism>
<comment type="caution">
    <text evidence="7">The sequence shown here is derived from an EMBL/GenBank/DDBJ whole genome shotgun (WGS) entry which is preliminary data.</text>
</comment>
<dbReference type="InterPro" id="IPR029058">
    <property type="entry name" value="AB_hydrolase_fold"/>
</dbReference>
<dbReference type="InterPro" id="IPR001563">
    <property type="entry name" value="Peptidase_S10"/>
</dbReference>
<feature type="chain" id="PRO_5042843157" evidence="6">
    <location>
        <begin position="20"/>
        <end position="122"/>
    </location>
</feature>
<evidence type="ECO:0000256" key="1">
    <source>
        <dbReference type="ARBA" id="ARBA00009431"/>
    </source>
</evidence>
<evidence type="ECO:0000256" key="3">
    <source>
        <dbReference type="ARBA" id="ARBA00022670"/>
    </source>
</evidence>
<evidence type="ECO:0000256" key="4">
    <source>
        <dbReference type="ARBA" id="ARBA00022801"/>
    </source>
</evidence>
<dbReference type="GO" id="GO:0006508">
    <property type="term" value="P:proteolysis"/>
    <property type="evidence" value="ECO:0007669"/>
    <property type="project" value="UniProtKB-KW"/>
</dbReference>
<keyword evidence="5" id="KW-0325">Glycoprotein</keyword>
<sequence length="122" mass="13109">MHWLSLGAVGLSVASSAVAQGGFPPPLARDIKTVPVAGSDASISYREMSSTYIQDVQGDDPYNASYFFWYFEARVNPREAPTAIYLAGGPGQSSIWGAVSDGGPCYVNPDSNSTTSNEWYWC</sequence>
<reference evidence="7" key="1">
    <citation type="submission" date="2023-06" db="EMBL/GenBank/DDBJ databases">
        <title>Black Yeasts Isolated from many extreme environments.</title>
        <authorList>
            <person name="Coleine C."/>
            <person name="Stajich J.E."/>
            <person name="Selbmann L."/>
        </authorList>
    </citation>
    <scope>NUCLEOTIDE SEQUENCE</scope>
    <source>
        <strain evidence="7">CCFEE 5200</strain>
    </source>
</reference>
<dbReference type="GO" id="GO:0004185">
    <property type="term" value="F:serine-type carboxypeptidase activity"/>
    <property type="evidence" value="ECO:0007669"/>
    <property type="project" value="InterPro"/>
</dbReference>
<name>A0AAN6KEF5_9PEZI</name>
<keyword evidence="2" id="KW-0121">Carboxypeptidase</keyword>
<keyword evidence="8" id="KW-1185">Reference proteome</keyword>
<dbReference type="Pfam" id="PF00450">
    <property type="entry name" value="Peptidase_S10"/>
    <property type="match status" value="1"/>
</dbReference>
<comment type="similarity">
    <text evidence="1">Belongs to the peptidase S10 family.</text>
</comment>
<dbReference type="AlphaFoldDB" id="A0AAN6KEF5"/>
<evidence type="ECO:0000313" key="7">
    <source>
        <dbReference type="EMBL" id="KAK0978079.1"/>
    </source>
</evidence>
<protein>
    <submittedName>
        <fullName evidence="7">Uncharacterized protein</fullName>
    </submittedName>
</protein>
<keyword evidence="4" id="KW-0378">Hydrolase</keyword>
<keyword evidence="6" id="KW-0732">Signal</keyword>
<dbReference type="Proteomes" id="UP001175353">
    <property type="component" value="Unassembled WGS sequence"/>
</dbReference>
<evidence type="ECO:0000256" key="6">
    <source>
        <dbReference type="SAM" id="SignalP"/>
    </source>
</evidence>
<accession>A0AAN6KEF5</accession>
<evidence type="ECO:0000256" key="5">
    <source>
        <dbReference type="ARBA" id="ARBA00023180"/>
    </source>
</evidence>
<evidence type="ECO:0000313" key="8">
    <source>
        <dbReference type="Proteomes" id="UP001175353"/>
    </source>
</evidence>
<proteinExistence type="inferred from homology"/>
<dbReference type="Gene3D" id="3.40.50.1820">
    <property type="entry name" value="alpha/beta hydrolase"/>
    <property type="match status" value="1"/>
</dbReference>
<dbReference type="EMBL" id="JAUJLE010000130">
    <property type="protein sequence ID" value="KAK0978079.1"/>
    <property type="molecule type" value="Genomic_DNA"/>
</dbReference>
<dbReference type="SUPFAM" id="SSF53474">
    <property type="entry name" value="alpha/beta-Hydrolases"/>
    <property type="match status" value="1"/>
</dbReference>
<evidence type="ECO:0000256" key="2">
    <source>
        <dbReference type="ARBA" id="ARBA00022645"/>
    </source>
</evidence>
<feature type="signal peptide" evidence="6">
    <location>
        <begin position="1"/>
        <end position="19"/>
    </location>
</feature>
<keyword evidence="3" id="KW-0645">Protease</keyword>
<gene>
    <name evidence="7" type="ORF">LTR91_013110</name>
</gene>